<organism evidence="1 2">
    <name type="scientific">Leptospira weilii str. Ecochallenge</name>
    <dbReference type="NCBI Taxonomy" id="1049986"/>
    <lineage>
        <taxon>Bacteria</taxon>
        <taxon>Pseudomonadati</taxon>
        <taxon>Spirochaetota</taxon>
        <taxon>Spirochaetia</taxon>
        <taxon>Leptospirales</taxon>
        <taxon>Leptospiraceae</taxon>
        <taxon>Leptospira</taxon>
    </lineage>
</organism>
<evidence type="ECO:0000313" key="2">
    <source>
        <dbReference type="Proteomes" id="UP000012249"/>
    </source>
</evidence>
<name>N1U6R8_9LEPT</name>
<evidence type="ECO:0000313" key="1">
    <source>
        <dbReference type="EMBL" id="EMY13856.1"/>
    </source>
</evidence>
<dbReference type="Pfam" id="PF13316">
    <property type="entry name" value="DUF4087"/>
    <property type="match status" value="1"/>
</dbReference>
<dbReference type="AlphaFoldDB" id="N1U6R8"/>
<gene>
    <name evidence="1" type="ORF">LEP1GSC043_1042</name>
</gene>
<sequence length="147" mass="16814">MDKHLRNQIQKPFSIVNQIFKEIKAQLPILIGLLFVTTMIVPKNSFGKNKSDQFETRCGWLVNPTSSNIWLHDRDAEWIIAIQGGHQVSNDWEWPSFKSGQWIQTNPGGYGCACLRLRVIKETHKVLEIKTAKGVSLKQCRKDPALN</sequence>
<dbReference type="Proteomes" id="UP000012249">
    <property type="component" value="Unassembled WGS sequence"/>
</dbReference>
<comment type="caution">
    <text evidence="1">The sequence shown here is derived from an EMBL/GenBank/DDBJ whole genome shotgun (WGS) entry which is preliminary data.</text>
</comment>
<proteinExistence type="predicted"/>
<reference evidence="1 2" key="1">
    <citation type="submission" date="2013-02" db="EMBL/GenBank/DDBJ databases">
        <authorList>
            <person name="Harkins D.M."/>
            <person name="Durkin A.S."/>
            <person name="Brinkac L.M."/>
            <person name="Haft D.H."/>
            <person name="Selengut J.D."/>
            <person name="Sanka R."/>
            <person name="DePew J."/>
            <person name="Purushe J."/>
            <person name="Haake D.A."/>
            <person name="Matsunaga J."/>
            <person name="Vinetz J.M."/>
            <person name="Sutton G.G."/>
            <person name="Nierman W.C."/>
            <person name="Fouts D.E."/>
        </authorList>
    </citation>
    <scope>NUCLEOTIDE SEQUENCE [LARGE SCALE GENOMIC DNA]</scope>
    <source>
        <strain evidence="1 2">Ecochallenge</strain>
    </source>
</reference>
<dbReference type="EMBL" id="AHMI02000211">
    <property type="protein sequence ID" value="EMY13856.1"/>
    <property type="molecule type" value="Genomic_DNA"/>
</dbReference>
<dbReference type="InterPro" id="IPR025145">
    <property type="entry name" value="DUF4087"/>
</dbReference>
<accession>N1U6R8</accession>
<protein>
    <submittedName>
        <fullName evidence="1">PF13316 family protein</fullName>
    </submittedName>
</protein>